<keyword evidence="2" id="KW-1185">Reference proteome</keyword>
<accession>A0A1X2HXE1</accession>
<evidence type="ECO:0000313" key="1">
    <source>
        <dbReference type="EMBL" id="ORZ04472.1"/>
    </source>
</evidence>
<dbReference type="STRING" id="90262.A0A1X2HXE1"/>
<reference evidence="1 2" key="1">
    <citation type="submission" date="2016-07" db="EMBL/GenBank/DDBJ databases">
        <title>Pervasive Adenine N6-methylation of Active Genes in Fungi.</title>
        <authorList>
            <consortium name="DOE Joint Genome Institute"/>
            <person name="Mondo S.J."/>
            <person name="Dannebaum R.O."/>
            <person name="Kuo R.C."/>
            <person name="Labutti K."/>
            <person name="Haridas S."/>
            <person name="Kuo A."/>
            <person name="Salamov A."/>
            <person name="Ahrendt S.R."/>
            <person name="Lipzen A."/>
            <person name="Sullivan W."/>
            <person name="Andreopoulos W.B."/>
            <person name="Clum A."/>
            <person name="Lindquist E."/>
            <person name="Daum C."/>
            <person name="Ramamoorthy G.K."/>
            <person name="Gryganskyi A."/>
            <person name="Culley D."/>
            <person name="Magnuson J.K."/>
            <person name="James T.Y."/>
            <person name="O'Malley M.A."/>
            <person name="Stajich J.E."/>
            <person name="Spatafora J.W."/>
            <person name="Visel A."/>
            <person name="Grigoriev I.V."/>
        </authorList>
    </citation>
    <scope>NUCLEOTIDE SEQUENCE [LARGE SCALE GENOMIC DNA]</scope>
    <source>
        <strain evidence="1 2">NRRL 1336</strain>
    </source>
</reference>
<organism evidence="1 2">
    <name type="scientific">Absidia repens</name>
    <dbReference type="NCBI Taxonomy" id="90262"/>
    <lineage>
        <taxon>Eukaryota</taxon>
        <taxon>Fungi</taxon>
        <taxon>Fungi incertae sedis</taxon>
        <taxon>Mucoromycota</taxon>
        <taxon>Mucoromycotina</taxon>
        <taxon>Mucoromycetes</taxon>
        <taxon>Mucorales</taxon>
        <taxon>Cunninghamellaceae</taxon>
        <taxon>Absidia</taxon>
    </lineage>
</organism>
<feature type="non-terminal residue" evidence="1">
    <location>
        <position position="1"/>
    </location>
</feature>
<dbReference type="OrthoDB" id="61900at2759"/>
<dbReference type="AlphaFoldDB" id="A0A1X2HXE1"/>
<evidence type="ECO:0000313" key="2">
    <source>
        <dbReference type="Proteomes" id="UP000193560"/>
    </source>
</evidence>
<comment type="caution">
    <text evidence="1">The sequence shown here is derived from an EMBL/GenBank/DDBJ whole genome shotgun (WGS) entry which is preliminary data.</text>
</comment>
<protein>
    <submittedName>
        <fullName evidence="1">Uncharacterized protein</fullName>
    </submittedName>
</protein>
<dbReference type="EMBL" id="MCGE01000050">
    <property type="protein sequence ID" value="ORZ04472.1"/>
    <property type="molecule type" value="Genomic_DNA"/>
</dbReference>
<sequence length="217" mass="25017">MTTLQQLVQSYRHYESQYFRTHPQHDSYLYGEVAFCLMGLKPTVLVDFPGDVLAQYMTAVIDPWLQAHHDDNQGVLLRVVHRQLRSPELDSAQAVVFLVNTTCASKAMHGDDEDWRRLLRLLLVREDRPSPPPLMVIEDEDDLARLLDYPGRLPRSADELDTMHEVAYYDQPTQTVLTTFAAQLDQHAHVQHHFRAYRDAVAPMGIDLGLIFRRPTI</sequence>
<gene>
    <name evidence="1" type="ORF">BCR42DRAFT_429143</name>
</gene>
<proteinExistence type="predicted"/>
<dbReference type="Proteomes" id="UP000193560">
    <property type="component" value="Unassembled WGS sequence"/>
</dbReference>
<name>A0A1X2HXE1_9FUNG</name>